<reference evidence="1 2" key="1">
    <citation type="submission" date="2021-01" db="EMBL/GenBank/DDBJ databases">
        <title>Genomic Encyclopedia of Type Strains, Phase IV (KMG-IV): sequencing the most valuable type-strain genomes for metagenomic binning, comparative biology and taxonomic classification.</title>
        <authorList>
            <person name="Goeker M."/>
        </authorList>
    </citation>
    <scope>NUCLEOTIDE SEQUENCE [LARGE SCALE GENOMIC DNA]</scope>
    <source>
        <strain evidence="1 2">DSM 100968</strain>
    </source>
</reference>
<dbReference type="EMBL" id="JAFBEV010000025">
    <property type="protein sequence ID" value="MBM7658843.1"/>
    <property type="molecule type" value="Genomic_DNA"/>
</dbReference>
<evidence type="ECO:0000313" key="2">
    <source>
        <dbReference type="Proteomes" id="UP000823201"/>
    </source>
</evidence>
<evidence type="ECO:0000313" key="1">
    <source>
        <dbReference type="EMBL" id="MBM7658843.1"/>
    </source>
</evidence>
<comment type="caution">
    <text evidence="1">The sequence shown here is derived from an EMBL/GenBank/DDBJ whole genome shotgun (WGS) entry which is preliminary data.</text>
</comment>
<name>A0ABS2QAT5_9BACL</name>
<accession>A0ABS2QAT5</accession>
<keyword evidence="2" id="KW-1185">Reference proteome</keyword>
<organism evidence="1 2">
    <name type="scientific">Sporolactobacillus spathodeae</name>
    <dbReference type="NCBI Taxonomy" id="1465502"/>
    <lineage>
        <taxon>Bacteria</taxon>
        <taxon>Bacillati</taxon>
        <taxon>Bacillota</taxon>
        <taxon>Bacilli</taxon>
        <taxon>Bacillales</taxon>
        <taxon>Sporolactobacillaceae</taxon>
        <taxon>Sporolactobacillus</taxon>
    </lineage>
</organism>
<sequence length="324" mass="37309">MPAAQSNPLNEWRHDQPGVLLHKWTEYIRDKPEQAFHFINDPTVEFPTVFILKDALDFRNAELDSRVKISLAHTRNILRGADIGFDADTSFLDQHDQVVDSLSWVLKSGWNSILSTDYTQVIDQTAIQLLLIYHHDVIKEMADLIMYRYKNKSQRHYLISALLESAEPRLLVYLANYLLSDQTIESDYARKMLGFIPEVRHAADSRAAFLAFESWYETNEHYLVYTGETNDAVPGGRPFRIHYSAKYLGKSVNGKTGQPIQDMLPIEKDNYHQFIQLPDRVQVSLSAYSAQLRQLQPKTWRQWTNQPLAEQMAAFKLTSGGMGT</sequence>
<gene>
    <name evidence="1" type="ORF">JOC27_002306</name>
</gene>
<dbReference type="Proteomes" id="UP000823201">
    <property type="component" value="Unassembled WGS sequence"/>
</dbReference>
<proteinExistence type="predicted"/>
<evidence type="ECO:0008006" key="3">
    <source>
        <dbReference type="Google" id="ProtNLM"/>
    </source>
</evidence>
<dbReference type="RefSeq" id="WP_205007393.1">
    <property type="nucleotide sequence ID" value="NZ_CBCRXA010000024.1"/>
</dbReference>
<protein>
    <recommendedName>
        <fullName evidence="3">DUF4132 domain-containing protein</fullName>
    </recommendedName>
</protein>